<feature type="region of interest" description="Disordered" evidence="1">
    <location>
        <begin position="119"/>
        <end position="154"/>
    </location>
</feature>
<gene>
    <name evidence="2" type="ORF">H6P81_002884</name>
</gene>
<feature type="region of interest" description="Disordered" evidence="1">
    <location>
        <begin position="27"/>
        <end position="104"/>
    </location>
</feature>
<organism evidence="2 3">
    <name type="scientific">Aristolochia fimbriata</name>
    <name type="common">White veined hardy Dutchman's pipe vine</name>
    <dbReference type="NCBI Taxonomy" id="158543"/>
    <lineage>
        <taxon>Eukaryota</taxon>
        <taxon>Viridiplantae</taxon>
        <taxon>Streptophyta</taxon>
        <taxon>Embryophyta</taxon>
        <taxon>Tracheophyta</taxon>
        <taxon>Spermatophyta</taxon>
        <taxon>Magnoliopsida</taxon>
        <taxon>Magnoliidae</taxon>
        <taxon>Piperales</taxon>
        <taxon>Aristolochiaceae</taxon>
        <taxon>Aristolochia</taxon>
    </lineage>
</organism>
<feature type="compositionally biased region" description="Polar residues" evidence="1">
    <location>
        <begin position="88"/>
        <end position="98"/>
    </location>
</feature>
<comment type="caution">
    <text evidence="2">The sequence shown here is derived from an EMBL/GenBank/DDBJ whole genome shotgun (WGS) entry which is preliminary data.</text>
</comment>
<keyword evidence="3" id="KW-1185">Reference proteome</keyword>
<dbReference type="PANTHER" id="PTHR34956">
    <property type="entry name" value="OS05G0397300 PROTEIN"/>
    <property type="match status" value="1"/>
</dbReference>
<dbReference type="EMBL" id="JAINDJ010000002">
    <property type="protein sequence ID" value="KAG9458376.1"/>
    <property type="molecule type" value="Genomic_DNA"/>
</dbReference>
<name>A0AAV7FC51_ARIFI</name>
<evidence type="ECO:0000313" key="3">
    <source>
        <dbReference type="Proteomes" id="UP000825729"/>
    </source>
</evidence>
<accession>A0AAV7FC51</accession>
<protein>
    <submittedName>
        <fullName evidence="2">Uncharacterized protein</fullName>
    </submittedName>
</protein>
<reference evidence="2 3" key="1">
    <citation type="submission" date="2021-07" db="EMBL/GenBank/DDBJ databases">
        <title>The Aristolochia fimbriata genome: insights into angiosperm evolution, floral development and chemical biosynthesis.</title>
        <authorList>
            <person name="Jiao Y."/>
        </authorList>
    </citation>
    <scope>NUCLEOTIDE SEQUENCE [LARGE SCALE GENOMIC DNA]</scope>
    <source>
        <strain evidence="2">IBCAS-2021</strain>
        <tissue evidence="2">Leaf</tissue>
    </source>
</reference>
<dbReference type="PANTHER" id="PTHR34956:SF2">
    <property type="entry name" value="OS05G0397300 PROTEIN"/>
    <property type="match status" value="1"/>
</dbReference>
<evidence type="ECO:0000313" key="2">
    <source>
        <dbReference type="EMBL" id="KAG9458376.1"/>
    </source>
</evidence>
<evidence type="ECO:0000256" key="1">
    <source>
        <dbReference type="SAM" id="MobiDB-lite"/>
    </source>
</evidence>
<sequence length="154" mass="17151">MDSFTEFDDDLLFLHLERQILLLMADEDGEDDEFPPKSSAAAAAASVPDEDDESISWDCFNHSRERSLPVTGEEPNLLHLRKTPPLSFVSSKSTSPCTDFSGPGMRKLQVCSQRESLGTGVFIPQLRQTKGKSKRGPNNRGSSRQAKNRRSTHE</sequence>
<dbReference type="Proteomes" id="UP000825729">
    <property type="component" value="Unassembled WGS sequence"/>
</dbReference>
<proteinExistence type="predicted"/>
<dbReference type="AlphaFoldDB" id="A0AAV7FC51"/>